<name>A0A2P2MWR8_RHIMU</name>
<proteinExistence type="predicted"/>
<sequence>MQCLQLQRRACISPDFFKMKDTTIDPAFIVCECQKLYIMISFLISKRNTRYLSHYESHGQKAHFFLVILIGQVIF</sequence>
<dbReference type="EMBL" id="GGEC01054177">
    <property type="protein sequence ID" value="MBX34661.1"/>
    <property type="molecule type" value="Transcribed_RNA"/>
</dbReference>
<protein>
    <submittedName>
        <fullName evidence="1">Uncharacterized protein</fullName>
    </submittedName>
</protein>
<evidence type="ECO:0000313" key="1">
    <source>
        <dbReference type="EMBL" id="MBX34661.1"/>
    </source>
</evidence>
<reference evidence="1" key="1">
    <citation type="submission" date="2018-02" db="EMBL/GenBank/DDBJ databases">
        <title>Rhizophora mucronata_Transcriptome.</title>
        <authorList>
            <person name="Meera S.P."/>
            <person name="Sreeshan A."/>
            <person name="Augustine A."/>
        </authorList>
    </citation>
    <scope>NUCLEOTIDE SEQUENCE</scope>
    <source>
        <tissue evidence="1">Leaf</tissue>
    </source>
</reference>
<dbReference type="AlphaFoldDB" id="A0A2P2MWR8"/>
<accession>A0A2P2MWR8</accession>
<organism evidence="1">
    <name type="scientific">Rhizophora mucronata</name>
    <name type="common">Asiatic mangrove</name>
    <dbReference type="NCBI Taxonomy" id="61149"/>
    <lineage>
        <taxon>Eukaryota</taxon>
        <taxon>Viridiplantae</taxon>
        <taxon>Streptophyta</taxon>
        <taxon>Embryophyta</taxon>
        <taxon>Tracheophyta</taxon>
        <taxon>Spermatophyta</taxon>
        <taxon>Magnoliopsida</taxon>
        <taxon>eudicotyledons</taxon>
        <taxon>Gunneridae</taxon>
        <taxon>Pentapetalae</taxon>
        <taxon>rosids</taxon>
        <taxon>fabids</taxon>
        <taxon>Malpighiales</taxon>
        <taxon>Rhizophoraceae</taxon>
        <taxon>Rhizophora</taxon>
    </lineage>
</organism>